<feature type="domain" description="ATPase BadF/BadG/BcrA/BcrD type" evidence="5">
    <location>
        <begin position="5"/>
        <end position="255"/>
    </location>
</feature>
<dbReference type="InterPro" id="IPR008275">
    <property type="entry name" value="CoA_E_activase_dom"/>
</dbReference>
<dbReference type="CDD" id="cd24035">
    <property type="entry name" value="ASKHA_NBD_O66634-like_rpt2"/>
    <property type="match status" value="1"/>
</dbReference>
<dbReference type="RefSeq" id="WP_016209104.1">
    <property type="nucleotide sequence ID" value="NZ_ASRV01000238.1"/>
</dbReference>
<reference evidence="7 8" key="1">
    <citation type="submission" date="2013-03" db="EMBL/GenBank/DDBJ databases">
        <title>Whole genome shotgun sequencing of Clostridium sartagoforme AAU1.</title>
        <authorList>
            <person name="Joshi C.G."/>
            <person name="Duggirala S.M."/>
            <person name="Nathani N.M."/>
            <person name="Bhatt V.D."/>
            <person name="Patel A.K."/>
            <person name="Pandya P.R."/>
            <person name="KaPatel J.A."/>
        </authorList>
    </citation>
    <scope>NUCLEOTIDE SEQUENCE [LARGE SCALE GENOMIC DNA]</scope>
    <source>
        <strain evidence="7 8">AAU1</strain>
    </source>
</reference>
<feature type="domain" description="ATPase BadF/BadG/BcrA/BcrD type" evidence="5">
    <location>
        <begin position="321"/>
        <end position="572"/>
    </location>
</feature>
<comment type="caution">
    <text evidence="7">The sequence shown here is derived from an EMBL/GenBank/DDBJ whole genome shotgun (WGS) entry which is preliminary data.</text>
</comment>
<evidence type="ECO:0000313" key="7">
    <source>
        <dbReference type="EMBL" id="EOR19923.1"/>
    </source>
</evidence>
<dbReference type="PANTHER" id="PTHR32329:SF4">
    <property type="entry name" value="ACTIVATOR OF 2-HYDROXYACYL-COA DEHYDRATASE"/>
    <property type="match status" value="1"/>
</dbReference>
<dbReference type="Gene3D" id="3.30.420.40">
    <property type="match status" value="4"/>
</dbReference>
<evidence type="ECO:0000259" key="6">
    <source>
        <dbReference type="Pfam" id="PF09989"/>
    </source>
</evidence>
<evidence type="ECO:0000259" key="5">
    <source>
        <dbReference type="Pfam" id="PF01869"/>
    </source>
</evidence>
<dbReference type="Proteomes" id="UP000013988">
    <property type="component" value="Unassembled WGS sequence"/>
</dbReference>
<dbReference type="CDD" id="cd24034">
    <property type="entry name" value="ASKHA_NBD_O66634-like_rpt1"/>
    <property type="match status" value="1"/>
</dbReference>
<accession>R9BS87</accession>
<proteinExistence type="predicted"/>
<dbReference type="SUPFAM" id="SSF53067">
    <property type="entry name" value="Actin-like ATPase domain"/>
    <property type="match status" value="2"/>
</dbReference>
<sequence>MIYRLGIDAGSTTVKLVILDENDNVIYKSYKRHLTKVRETILEEVRNAKNILLGNNIKISITGSSGYGVAKDTNISFVQEVFATTIGVKKIFNNIDVVIELGGEDAKIIYLTNGLEERMNSSCAGGTGAFIDQMASLMGITVEELDKISLEHKNIYPIASRCGVFAKSDVQPLLNQGASKSDIAASIYEAVVNQTIGGLAQGRAIEGNILFLGGPLYFYKGLRKRFVKTLKLSDESCIIPQDAEVFVAKGASLFAGNETKLYTYEELESVLSNLNNTKLEIKKEIAPLFISREEYNKFLERHNKAKVVEKEITNFTGDVYIGIDAGSTTTKLVIIDNNDEILYKYYAHNEGNPVKVIKEQLEYIYNHFGDKINIKGSSVTGYGEELIKKGFGIDFGIVETLAHYIAASKFNKNVDFILDIGGQDIKCFEIENKAIKSIILNEACSSGCGSFIETFAKAMGYDVESFSKLGLFSNHPADLGSRCTVFMNSSVKQAQRDGATIEDVSAGLSISVVKNALYKVIRTKNIGKNVIVQGGTLCNDAILRSLEIELGQNVIRSNISGLMGAYGAALYAKNQSLENSKILNENEILIFKHESKGTKCGLCTNKCNLTINTFTGGKKYISGNRCSKPTGKYKENNIPNMYEYKNLKLINYFENQKGKDTIGIPLVLNMYENLPFFIKFFNELDIKVILSEESSKKLYLTGQHTIPSDTVCYPAKLVHGHIESLINKGVQKIFYPCMTYNFDEGISDNCFNCPVVAYYPEVVKNNISRIREIDYIMPYLDLNSDKSTIKNIYNSLKDRYNNITKEKVKTAYYKAIEEYKNYKLDILERGKEAIKYARENSLLIIVLAGRPYHVDKEINHGIDRMINSLGLVILTEDSISIDKKDTEIKMLNQWTYQARLFNAANFVTKNEDMQLVQLVSFGCGTDAITADETKRILESKGKLYTQLKIDETSNLGAAKIRIRSMVEAIKSR</sequence>
<keyword evidence="4" id="KW-0411">Iron-sulfur</keyword>
<dbReference type="InterPro" id="IPR002731">
    <property type="entry name" value="ATPase_BadF"/>
</dbReference>
<evidence type="ECO:0000256" key="4">
    <source>
        <dbReference type="ARBA" id="ARBA00023014"/>
    </source>
</evidence>
<dbReference type="InterPro" id="IPR043129">
    <property type="entry name" value="ATPase_NBD"/>
</dbReference>
<dbReference type="Pfam" id="PF09989">
    <property type="entry name" value="DUF2229"/>
    <property type="match status" value="1"/>
</dbReference>
<evidence type="ECO:0000256" key="2">
    <source>
        <dbReference type="ARBA" id="ARBA00022723"/>
    </source>
</evidence>
<dbReference type="EMBL" id="ASRV01000238">
    <property type="protein sequence ID" value="EOR19923.1"/>
    <property type="molecule type" value="Genomic_DNA"/>
</dbReference>
<gene>
    <name evidence="7" type="ORF">A500_19494</name>
</gene>
<dbReference type="OrthoDB" id="9802715at2"/>
<dbReference type="AlphaFoldDB" id="R9BS87"/>
<dbReference type="Pfam" id="PF01869">
    <property type="entry name" value="BcrAD_BadFG"/>
    <property type="match status" value="2"/>
</dbReference>
<evidence type="ECO:0000256" key="3">
    <source>
        <dbReference type="ARBA" id="ARBA00023004"/>
    </source>
</evidence>
<evidence type="ECO:0000313" key="8">
    <source>
        <dbReference type="Proteomes" id="UP000013988"/>
    </source>
</evidence>
<dbReference type="GO" id="GO:0046872">
    <property type="term" value="F:metal ion binding"/>
    <property type="evidence" value="ECO:0007669"/>
    <property type="project" value="UniProtKB-KW"/>
</dbReference>
<comment type="cofactor">
    <cofactor evidence="1">
        <name>[4Fe-4S] cluster</name>
        <dbReference type="ChEBI" id="CHEBI:49883"/>
    </cofactor>
</comment>
<name>R9BS87_9CLOT</name>
<dbReference type="NCBIfam" id="TIGR00241">
    <property type="entry name" value="CoA_E_activ"/>
    <property type="match status" value="2"/>
</dbReference>
<organism evidence="7 8">
    <name type="scientific">Clostridium sartagoforme AAU1</name>
    <dbReference type="NCBI Taxonomy" id="1202534"/>
    <lineage>
        <taxon>Bacteria</taxon>
        <taxon>Bacillati</taxon>
        <taxon>Bacillota</taxon>
        <taxon>Clostridia</taxon>
        <taxon>Eubacteriales</taxon>
        <taxon>Clostridiaceae</taxon>
        <taxon>Clostridium</taxon>
    </lineage>
</organism>
<feature type="domain" description="DUF2229" evidence="6">
    <location>
        <begin position="661"/>
        <end position="879"/>
    </location>
</feature>
<protein>
    <submittedName>
        <fullName evidence="7">CoA-substrate-specific enzyme activase</fullName>
    </submittedName>
</protein>
<evidence type="ECO:0000256" key="1">
    <source>
        <dbReference type="ARBA" id="ARBA00001966"/>
    </source>
</evidence>
<keyword evidence="3" id="KW-0408">Iron</keyword>
<dbReference type="PANTHER" id="PTHR32329">
    <property type="entry name" value="BIFUNCTIONAL PROTEIN [INCLUDES 2-HYDROXYACYL-COA DEHYDRATASE (N-TER) AND ITS ACTIVATOR DOMAIN (C_TERM)-RELATED"/>
    <property type="match status" value="1"/>
</dbReference>
<keyword evidence="8" id="KW-1185">Reference proteome</keyword>
<dbReference type="GO" id="GO:0051536">
    <property type="term" value="F:iron-sulfur cluster binding"/>
    <property type="evidence" value="ECO:0007669"/>
    <property type="project" value="UniProtKB-KW"/>
</dbReference>
<keyword evidence="2" id="KW-0479">Metal-binding</keyword>
<dbReference type="InterPro" id="IPR018709">
    <property type="entry name" value="CoA_activase_DUF2229"/>
</dbReference>
<dbReference type="InterPro" id="IPR051805">
    <property type="entry name" value="Dehydratase_Activator_Redct"/>
</dbReference>
<dbReference type="PATRIC" id="fig|1202534.3.peg.3890"/>